<evidence type="ECO:0000313" key="2">
    <source>
        <dbReference type="EMBL" id="GMN64561.1"/>
    </source>
</evidence>
<proteinExistence type="predicted"/>
<organism evidence="2 3">
    <name type="scientific">Ficus carica</name>
    <name type="common">Common fig</name>
    <dbReference type="NCBI Taxonomy" id="3494"/>
    <lineage>
        <taxon>Eukaryota</taxon>
        <taxon>Viridiplantae</taxon>
        <taxon>Streptophyta</taxon>
        <taxon>Embryophyta</taxon>
        <taxon>Tracheophyta</taxon>
        <taxon>Spermatophyta</taxon>
        <taxon>Magnoliopsida</taxon>
        <taxon>eudicotyledons</taxon>
        <taxon>Gunneridae</taxon>
        <taxon>Pentapetalae</taxon>
        <taxon>rosids</taxon>
        <taxon>fabids</taxon>
        <taxon>Rosales</taxon>
        <taxon>Moraceae</taxon>
        <taxon>Ficeae</taxon>
        <taxon>Ficus</taxon>
    </lineage>
</organism>
<reference evidence="2" key="1">
    <citation type="submission" date="2023-07" db="EMBL/GenBank/DDBJ databases">
        <title>draft genome sequence of fig (Ficus carica).</title>
        <authorList>
            <person name="Takahashi T."/>
            <person name="Nishimura K."/>
        </authorList>
    </citation>
    <scope>NUCLEOTIDE SEQUENCE</scope>
</reference>
<sequence length="191" mass="21332">MKLHDAEYSSNTSGNLSSRRLSGLTPNSELTEIGRANGNKIFSGLSEKRRSFDSREERTSRDSSEYHHVERDTIFSGLTEKYRASKKSPENLHDPAGTRISDLTGKHRHSSGGGCSCSSSTMQTRCKLDPLLASKLAVPHKLEEAEENDKLFSGQILNPYCEHSKTKSNCEKPNYFHNSTHFTSKSADYSK</sequence>
<evidence type="ECO:0000256" key="1">
    <source>
        <dbReference type="SAM" id="MobiDB-lite"/>
    </source>
</evidence>
<evidence type="ECO:0000313" key="3">
    <source>
        <dbReference type="Proteomes" id="UP001187192"/>
    </source>
</evidence>
<comment type="caution">
    <text evidence="2">The sequence shown here is derived from an EMBL/GenBank/DDBJ whole genome shotgun (WGS) entry which is preliminary data.</text>
</comment>
<dbReference type="EMBL" id="BTGU01000185">
    <property type="protein sequence ID" value="GMN64561.1"/>
    <property type="molecule type" value="Genomic_DNA"/>
</dbReference>
<keyword evidence="3" id="KW-1185">Reference proteome</keyword>
<feature type="compositionally biased region" description="Low complexity" evidence="1">
    <location>
        <begin position="9"/>
        <end position="25"/>
    </location>
</feature>
<name>A0AA88E2E6_FICCA</name>
<dbReference type="AlphaFoldDB" id="A0AA88E2E6"/>
<gene>
    <name evidence="2" type="ORF">TIFTF001_033635</name>
</gene>
<protein>
    <submittedName>
        <fullName evidence="2">Uncharacterized protein</fullName>
    </submittedName>
</protein>
<feature type="region of interest" description="Disordered" evidence="1">
    <location>
        <begin position="1"/>
        <end position="72"/>
    </location>
</feature>
<dbReference type="Proteomes" id="UP001187192">
    <property type="component" value="Unassembled WGS sequence"/>
</dbReference>
<feature type="compositionally biased region" description="Basic and acidic residues" evidence="1">
    <location>
        <begin position="46"/>
        <end position="72"/>
    </location>
</feature>
<accession>A0AA88E2E6</accession>